<dbReference type="AlphaFoldDB" id="A0A7X0LPL6"/>
<evidence type="ECO:0000313" key="2">
    <source>
        <dbReference type="EMBL" id="MBB6436092.1"/>
    </source>
</evidence>
<evidence type="ECO:0000256" key="1">
    <source>
        <dbReference type="SAM" id="MobiDB-lite"/>
    </source>
</evidence>
<name>A0A7X0LPL6_9ACTN</name>
<dbReference type="RefSeq" id="WP_185030028.1">
    <property type="nucleotide sequence ID" value="NZ_BNBN01000005.1"/>
</dbReference>
<reference evidence="2 3" key="1">
    <citation type="submission" date="2020-08" db="EMBL/GenBank/DDBJ databases">
        <title>Genomic Encyclopedia of Type Strains, Phase IV (KMG-IV): sequencing the most valuable type-strain genomes for metagenomic binning, comparative biology and taxonomic classification.</title>
        <authorList>
            <person name="Goeker M."/>
        </authorList>
    </citation>
    <scope>NUCLEOTIDE SEQUENCE [LARGE SCALE GENOMIC DNA]</scope>
    <source>
        <strain evidence="2 3">DSM 40141</strain>
    </source>
</reference>
<comment type="caution">
    <text evidence="2">The sequence shown here is derived from an EMBL/GenBank/DDBJ whole genome shotgun (WGS) entry which is preliminary data.</text>
</comment>
<proteinExistence type="predicted"/>
<dbReference type="Proteomes" id="UP000540423">
    <property type="component" value="Unassembled WGS sequence"/>
</dbReference>
<feature type="compositionally biased region" description="Polar residues" evidence="1">
    <location>
        <begin position="35"/>
        <end position="45"/>
    </location>
</feature>
<feature type="region of interest" description="Disordered" evidence="1">
    <location>
        <begin position="19"/>
        <end position="45"/>
    </location>
</feature>
<keyword evidence="3" id="KW-1185">Reference proteome</keyword>
<gene>
    <name evidence="2" type="ORF">HNQ79_002555</name>
</gene>
<sequence length="45" mass="5041">MRRHLRQFAQGLLRRGVDARAQHRRALPAPGLAEDSNSGMTDNRG</sequence>
<evidence type="ECO:0000313" key="3">
    <source>
        <dbReference type="Proteomes" id="UP000540423"/>
    </source>
</evidence>
<dbReference type="EMBL" id="JACHEM010000005">
    <property type="protein sequence ID" value="MBB6436092.1"/>
    <property type="molecule type" value="Genomic_DNA"/>
</dbReference>
<accession>A0A7X0LPL6</accession>
<organism evidence="2 3">
    <name type="scientific">Streptomyces candidus</name>
    <dbReference type="NCBI Taxonomy" id="67283"/>
    <lineage>
        <taxon>Bacteria</taxon>
        <taxon>Bacillati</taxon>
        <taxon>Actinomycetota</taxon>
        <taxon>Actinomycetes</taxon>
        <taxon>Kitasatosporales</taxon>
        <taxon>Streptomycetaceae</taxon>
        <taxon>Streptomyces</taxon>
    </lineage>
</organism>
<protein>
    <submittedName>
        <fullName evidence="2">Uncharacterized protein</fullName>
    </submittedName>
</protein>